<feature type="domain" description="KTSC" evidence="2">
    <location>
        <begin position="298"/>
        <end position="355"/>
    </location>
</feature>
<dbReference type="EMBL" id="JAJNNZ010000005">
    <property type="protein sequence ID" value="MCJ2376923.1"/>
    <property type="molecule type" value="Genomic_DNA"/>
</dbReference>
<name>A0A9X1WAC4_9VIBR</name>
<dbReference type="Proteomes" id="UP001139488">
    <property type="component" value="Unassembled WGS sequence"/>
</dbReference>
<evidence type="ECO:0000256" key="1">
    <source>
        <dbReference type="SAM" id="SignalP"/>
    </source>
</evidence>
<dbReference type="RefSeq" id="WP_244356842.1">
    <property type="nucleotide sequence ID" value="NZ_JAJNNZ010000005.1"/>
</dbReference>
<accession>A0A9X1WAC4</accession>
<gene>
    <name evidence="3" type="ORF">LNL84_08745</name>
</gene>
<evidence type="ECO:0000313" key="4">
    <source>
        <dbReference type="Proteomes" id="UP001139488"/>
    </source>
</evidence>
<keyword evidence="1" id="KW-0732">Signal</keyword>
<comment type="caution">
    <text evidence="3">The sequence shown here is derived from an EMBL/GenBank/DDBJ whole genome shotgun (WGS) entry which is preliminary data.</text>
</comment>
<dbReference type="AlphaFoldDB" id="A0A9X1WAC4"/>
<evidence type="ECO:0000259" key="2">
    <source>
        <dbReference type="Pfam" id="PF13619"/>
    </source>
</evidence>
<organism evidence="3 4">
    <name type="scientific">Vibrio gelatinilyticus</name>
    <dbReference type="NCBI Taxonomy" id="2893468"/>
    <lineage>
        <taxon>Bacteria</taxon>
        <taxon>Pseudomonadati</taxon>
        <taxon>Pseudomonadota</taxon>
        <taxon>Gammaproteobacteria</taxon>
        <taxon>Vibrionales</taxon>
        <taxon>Vibrionaceae</taxon>
        <taxon>Vibrio</taxon>
    </lineage>
</organism>
<reference evidence="3" key="1">
    <citation type="submission" date="2021-11" db="EMBL/GenBank/DDBJ databases">
        <title>Vibrio ZSDE26 sp. nov. and Vibrio ZSDZ34 sp. nov., isolated from coastal seawater in Qingdao.</title>
        <authorList>
            <person name="Zhang P."/>
        </authorList>
    </citation>
    <scope>NUCLEOTIDE SEQUENCE</scope>
    <source>
        <strain evidence="3">ZSDZ34</strain>
    </source>
</reference>
<protein>
    <submittedName>
        <fullName evidence="3">KTSC domain-containing protein</fullName>
    </submittedName>
</protein>
<dbReference type="InterPro" id="IPR025309">
    <property type="entry name" value="KTSC_dom"/>
</dbReference>
<feature type="chain" id="PRO_5040832944" evidence="1">
    <location>
        <begin position="21"/>
        <end position="361"/>
    </location>
</feature>
<sequence length="361" mass="40068">MKKILTAVIIALLSLNTAYASNCGPRVDEVQLFYVNGMFTTYQKFGANKAHLITYQKKYLANEFEMSPIVDGSYNNSEDLTKQVEQVAKQNYEEATPEQREVLKMLINGTFSFYTGLSDEEAKTLISGLFSELDAYLITGDEDYLTAERRLSSNLDQCKRVILVGHSQGNFYSNGLLESLYNKYRFDDGNQLSTYPMLSYMGIALPTSQVGGSIGSARPELVGHITNDTDFIMAAVREYIGAAPSNYDASFSFNDITGHGLIPSYLLPSGQANVIANHIKRIARNLVPPPIYEQQSVSSSAINSVGYSSISQLLDVQFADDSVYRYEGVPETVWDGFISASSKGKYFNISIKNSYSFTQIE</sequence>
<evidence type="ECO:0000313" key="3">
    <source>
        <dbReference type="EMBL" id="MCJ2376923.1"/>
    </source>
</evidence>
<proteinExistence type="predicted"/>
<dbReference type="Pfam" id="PF13619">
    <property type="entry name" value="KTSC"/>
    <property type="match status" value="1"/>
</dbReference>
<feature type="signal peptide" evidence="1">
    <location>
        <begin position="1"/>
        <end position="20"/>
    </location>
</feature>
<keyword evidence="4" id="KW-1185">Reference proteome</keyword>